<sequence>MTLSHAEMLWELAGKMGPCPREDNFLYTTDEGEQHHSSCDCIEGQVPRYPSLRRECPCISEIDVNEYHYICGECIRHDTGQKNVSEGHGDWCEFCQGRGWLPVDSLEATMEAVRTLSPPERGKLARIIKNTLEDWMLATSPPMINEAVVYELWENT</sequence>
<reference evidence="1" key="1">
    <citation type="journal article" date="2015" name="Nature">
        <title>Complex archaea that bridge the gap between prokaryotes and eukaryotes.</title>
        <authorList>
            <person name="Spang A."/>
            <person name="Saw J.H."/>
            <person name="Jorgensen S.L."/>
            <person name="Zaremba-Niedzwiedzka K."/>
            <person name="Martijn J."/>
            <person name="Lind A.E."/>
            <person name="van Eijk R."/>
            <person name="Schleper C."/>
            <person name="Guy L."/>
            <person name="Ettema T.J."/>
        </authorList>
    </citation>
    <scope>NUCLEOTIDE SEQUENCE</scope>
</reference>
<organism evidence="1">
    <name type="scientific">marine sediment metagenome</name>
    <dbReference type="NCBI Taxonomy" id="412755"/>
    <lineage>
        <taxon>unclassified sequences</taxon>
        <taxon>metagenomes</taxon>
        <taxon>ecological metagenomes</taxon>
    </lineage>
</organism>
<dbReference type="EMBL" id="LAZR01013764">
    <property type="protein sequence ID" value="KKM20450.1"/>
    <property type="molecule type" value="Genomic_DNA"/>
</dbReference>
<evidence type="ECO:0000313" key="1">
    <source>
        <dbReference type="EMBL" id="KKM20450.1"/>
    </source>
</evidence>
<proteinExistence type="predicted"/>
<comment type="caution">
    <text evidence="1">The sequence shown here is derived from an EMBL/GenBank/DDBJ whole genome shotgun (WGS) entry which is preliminary data.</text>
</comment>
<accession>A0A0F9KY90</accession>
<dbReference type="AlphaFoldDB" id="A0A0F9KY90"/>
<gene>
    <name evidence="1" type="ORF">LCGC14_1645310</name>
</gene>
<name>A0A0F9KY90_9ZZZZ</name>
<protein>
    <submittedName>
        <fullName evidence="1">Uncharacterized protein</fullName>
    </submittedName>
</protein>